<dbReference type="Proteomes" id="UP001595844">
    <property type="component" value="Unassembled WGS sequence"/>
</dbReference>
<organism evidence="2 3">
    <name type="scientific">Nocardia halotolerans</name>
    <dbReference type="NCBI Taxonomy" id="1755878"/>
    <lineage>
        <taxon>Bacteria</taxon>
        <taxon>Bacillati</taxon>
        <taxon>Actinomycetota</taxon>
        <taxon>Actinomycetes</taxon>
        <taxon>Mycobacteriales</taxon>
        <taxon>Nocardiaceae</taxon>
        <taxon>Nocardia</taxon>
    </lineage>
</organism>
<dbReference type="Pfam" id="PF05133">
    <property type="entry name" value="SPP1_portal"/>
    <property type="match status" value="1"/>
</dbReference>
<dbReference type="EMBL" id="JBHSDL010000005">
    <property type="protein sequence ID" value="MFC4373365.1"/>
    <property type="molecule type" value="Genomic_DNA"/>
</dbReference>
<gene>
    <name evidence="2" type="ORF">ACFO5K_04570</name>
</gene>
<dbReference type="RefSeq" id="WP_378556093.1">
    <property type="nucleotide sequence ID" value="NZ_JBHSDL010000005.1"/>
</dbReference>
<comment type="caution">
    <text evidence="2">The sequence shown here is derived from an EMBL/GenBank/DDBJ whole genome shotgun (WGS) entry which is preliminary data.</text>
</comment>
<name>A0ABV8VBT9_9NOCA</name>
<evidence type="ECO:0000313" key="2">
    <source>
        <dbReference type="EMBL" id="MFC4373365.1"/>
    </source>
</evidence>
<protein>
    <submittedName>
        <fullName evidence="2">Phage portal protein</fullName>
    </submittedName>
</protein>
<keyword evidence="3" id="KW-1185">Reference proteome</keyword>
<proteinExistence type="predicted"/>
<accession>A0ABV8VBT9</accession>
<evidence type="ECO:0000313" key="3">
    <source>
        <dbReference type="Proteomes" id="UP001595844"/>
    </source>
</evidence>
<feature type="region of interest" description="Disordered" evidence="1">
    <location>
        <begin position="507"/>
        <end position="545"/>
    </location>
</feature>
<sequence>MPMPEFSGAWPPEPWDVAQSAYDLHSAWVAGDTDLLSAFYTQNPDGKPAKTRSAQYSTGVIGKVARWFWGRPPQQATKRLHIPAAADVARTSADLLFGQPPQWVLNEGDATNLEAAQDRLNQLLECDDATATFLEAAEIQAALGGVFLRLFWDQEVTDKVMLSAVGPDAAIPEWRYGKLSAVTFWSVVATDKRGTWRHLERHEPGAIEHALYCGDGDHIGRRMPLEEQEATAWAADLVDENSSIKTGVKGLTAAYIPNVRPARRWRNLPGLSPLGRSDFEGIEHLFDALDEAWSSWMRDLDLAKARLFVAASLLEQDGPGQGASWDPEQAIYTPAPSEDLIEGGPNTLVQAQQFKIRHLEHQATCTALMNRILVSAGYSTGDFGDDQLSGAMTATEVTARKDLSNRTRSKKALYWGSATAPLARTMMDLDELVYGGNYGLQADPEMQFPVRVDQDPVQRSIEIANLRTAQAISIAASVRKINPNLSSDEVDEEVDAIKAELAELAPAADSFGDSDFDGPAEPHNDLQQTNPQPRPQGGDTLEEAA</sequence>
<evidence type="ECO:0000256" key="1">
    <source>
        <dbReference type="SAM" id="MobiDB-lite"/>
    </source>
</evidence>
<dbReference type="InterPro" id="IPR021145">
    <property type="entry name" value="Portal_protein_SPP1_Gp6-like"/>
</dbReference>
<reference evidence="3" key="1">
    <citation type="journal article" date="2019" name="Int. J. Syst. Evol. Microbiol.">
        <title>The Global Catalogue of Microorganisms (GCM) 10K type strain sequencing project: providing services to taxonomists for standard genome sequencing and annotation.</title>
        <authorList>
            <consortium name="The Broad Institute Genomics Platform"/>
            <consortium name="The Broad Institute Genome Sequencing Center for Infectious Disease"/>
            <person name="Wu L."/>
            <person name="Ma J."/>
        </authorList>
    </citation>
    <scope>NUCLEOTIDE SEQUENCE [LARGE SCALE GENOMIC DNA]</scope>
    <source>
        <strain evidence="3">IBRC-M 10490</strain>
    </source>
</reference>